<name>A0A913YV59_EXADI</name>
<evidence type="ECO:0000313" key="8">
    <source>
        <dbReference type="Proteomes" id="UP000887567"/>
    </source>
</evidence>
<dbReference type="GO" id="GO:0050982">
    <property type="term" value="P:detection of mechanical stimulus"/>
    <property type="evidence" value="ECO:0007669"/>
    <property type="project" value="TreeGrafter"/>
</dbReference>
<dbReference type="RefSeq" id="XP_028518422.1">
    <property type="nucleotide sequence ID" value="XM_028662621.1"/>
</dbReference>
<sequence>MVFEGPEGFLSNREMFLIGMPRLRQLRVKSDNSCLSETPRQLQHFFTSCLQEYNILTEDKTQYSLPGWQRPPIDLDVNSSEELIDNYCPKPWRYSSFKSIQTLPYMGDNVLYGGGGFVADLGYSITTALSVASSLKENNWIDDSTAAVFVEFTVFSPTTMLFSSVKLLFERFPYVATTTSLRINTFNVYPTTNKTFLQLY</sequence>
<dbReference type="Proteomes" id="UP000887567">
    <property type="component" value="Unplaced"/>
</dbReference>
<dbReference type="GO" id="GO:0016020">
    <property type="term" value="C:membrane"/>
    <property type="evidence" value="ECO:0007669"/>
    <property type="project" value="UniProtKB-SubCell"/>
</dbReference>
<dbReference type="PANTHER" id="PTHR10877">
    <property type="entry name" value="POLYCYSTIN FAMILY MEMBER"/>
    <property type="match status" value="1"/>
</dbReference>
<dbReference type="PANTHER" id="PTHR10877:SF150">
    <property type="entry name" value="REJ DOMAIN-CONTAINING PROTEIN"/>
    <property type="match status" value="1"/>
</dbReference>
<comment type="similarity">
    <text evidence="2">Belongs to the polycystin family.</text>
</comment>
<dbReference type="Pfam" id="PF20519">
    <property type="entry name" value="Polycystin_dom"/>
    <property type="match status" value="1"/>
</dbReference>
<dbReference type="KEGG" id="epa:110250497"/>
<comment type="subcellular location">
    <subcellularLocation>
        <location evidence="1">Membrane</location>
        <topology evidence="1">Multi-pass membrane protein</topology>
    </subcellularLocation>
</comment>
<evidence type="ECO:0000256" key="5">
    <source>
        <dbReference type="ARBA" id="ARBA00023136"/>
    </source>
</evidence>
<dbReference type="OMA" id="FESANGQ"/>
<keyword evidence="4" id="KW-1133">Transmembrane helix</keyword>
<keyword evidence="8" id="KW-1185">Reference proteome</keyword>
<reference evidence="7" key="1">
    <citation type="submission" date="2022-11" db="UniProtKB">
        <authorList>
            <consortium name="EnsemblMetazoa"/>
        </authorList>
    </citation>
    <scope>IDENTIFICATION</scope>
</reference>
<dbReference type="EnsemblMetazoa" id="XM_028662621.1">
    <property type="protein sequence ID" value="XP_028518422.1"/>
    <property type="gene ID" value="LOC110250497"/>
</dbReference>
<evidence type="ECO:0000256" key="1">
    <source>
        <dbReference type="ARBA" id="ARBA00004141"/>
    </source>
</evidence>
<proteinExistence type="inferred from homology"/>
<keyword evidence="5" id="KW-0472">Membrane</keyword>
<protein>
    <recommendedName>
        <fullName evidence="6">Polycystin domain-containing protein</fullName>
    </recommendedName>
</protein>
<evidence type="ECO:0000256" key="3">
    <source>
        <dbReference type="ARBA" id="ARBA00022692"/>
    </source>
</evidence>
<dbReference type="InterPro" id="IPR046791">
    <property type="entry name" value="Polycystin_dom"/>
</dbReference>
<dbReference type="GO" id="GO:0005262">
    <property type="term" value="F:calcium channel activity"/>
    <property type="evidence" value="ECO:0007669"/>
    <property type="project" value="TreeGrafter"/>
</dbReference>
<dbReference type="InterPro" id="IPR051223">
    <property type="entry name" value="Polycystin"/>
</dbReference>
<evidence type="ECO:0000313" key="7">
    <source>
        <dbReference type="EnsemblMetazoa" id="XP_028518422.1"/>
    </source>
</evidence>
<dbReference type="OrthoDB" id="5971150at2759"/>
<keyword evidence="3" id="KW-0812">Transmembrane</keyword>
<dbReference type="GeneID" id="110250497"/>
<feature type="domain" description="Polycystin" evidence="6">
    <location>
        <begin position="13"/>
        <end position="188"/>
    </location>
</feature>
<accession>A0A913YV59</accession>
<organism evidence="7 8">
    <name type="scientific">Exaiptasia diaphana</name>
    <name type="common">Tropical sea anemone</name>
    <name type="synonym">Aiptasia pulchella</name>
    <dbReference type="NCBI Taxonomy" id="2652724"/>
    <lineage>
        <taxon>Eukaryota</taxon>
        <taxon>Metazoa</taxon>
        <taxon>Cnidaria</taxon>
        <taxon>Anthozoa</taxon>
        <taxon>Hexacorallia</taxon>
        <taxon>Actiniaria</taxon>
        <taxon>Aiptasiidae</taxon>
        <taxon>Exaiptasia</taxon>
    </lineage>
</organism>
<evidence type="ECO:0000259" key="6">
    <source>
        <dbReference type="Pfam" id="PF20519"/>
    </source>
</evidence>
<evidence type="ECO:0000256" key="2">
    <source>
        <dbReference type="ARBA" id="ARBA00007200"/>
    </source>
</evidence>
<evidence type="ECO:0000256" key="4">
    <source>
        <dbReference type="ARBA" id="ARBA00022989"/>
    </source>
</evidence>
<dbReference type="AlphaFoldDB" id="A0A913YV59"/>